<keyword evidence="3" id="KW-1185">Reference proteome</keyword>
<evidence type="ECO:0000313" key="2">
    <source>
        <dbReference type="EMBL" id="SGY80991.1"/>
    </source>
</evidence>
<organism evidence="2 3">
    <name type="scientific">Microbotryum silenes-dioicae</name>
    <dbReference type="NCBI Taxonomy" id="796604"/>
    <lineage>
        <taxon>Eukaryota</taxon>
        <taxon>Fungi</taxon>
        <taxon>Dikarya</taxon>
        <taxon>Basidiomycota</taxon>
        <taxon>Pucciniomycotina</taxon>
        <taxon>Microbotryomycetes</taxon>
        <taxon>Microbotryales</taxon>
        <taxon>Microbotryaceae</taxon>
        <taxon>Microbotryum</taxon>
    </lineage>
</organism>
<dbReference type="Proteomes" id="UP000249464">
    <property type="component" value="Unassembled WGS sequence"/>
</dbReference>
<reference evidence="2 3" key="1">
    <citation type="submission" date="2016-11" db="EMBL/GenBank/DDBJ databases">
        <authorList>
            <person name="Jaros S."/>
            <person name="Januszkiewicz K."/>
            <person name="Wedrychowicz H."/>
        </authorList>
    </citation>
    <scope>NUCLEOTIDE SEQUENCE [LARGE SCALE GENOMIC DNA]</scope>
</reference>
<evidence type="ECO:0000256" key="1">
    <source>
        <dbReference type="SAM" id="MobiDB-lite"/>
    </source>
</evidence>
<protein>
    <submittedName>
        <fullName evidence="2">BQ5605_C009g05431 protein</fullName>
    </submittedName>
</protein>
<evidence type="ECO:0000313" key="3">
    <source>
        <dbReference type="Proteomes" id="UP000249464"/>
    </source>
</evidence>
<dbReference type="AlphaFoldDB" id="A0A2X0MH60"/>
<proteinExistence type="predicted"/>
<dbReference type="EMBL" id="FQNC01000049">
    <property type="protein sequence ID" value="SGY80991.1"/>
    <property type="molecule type" value="Genomic_DNA"/>
</dbReference>
<sequence length="170" mass="19355">MRDAHKPDLKLSWPPWSPCPWRLHEHVEKADPQRDGQVESIKVPENHVWGAEDDTTPLVSRPVREGGGGGGVKCDSSGLARSGVVCSKDHCADVVDLFPHANTPKTVETWKMDDATRKAWEAQHKRRIHDDRLMEDIHIVMELKVNELDQALADAQLYRRYYRMISTKGI</sequence>
<gene>
    <name evidence="2" type="primary">BQ5605_C009g05431</name>
    <name evidence="2" type="ORF">BQ5605_C009G05431</name>
</gene>
<accession>A0A2X0MH60</accession>
<name>A0A2X0MH60_9BASI</name>
<feature type="region of interest" description="Disordered" evidence="1">
    <location>
        <begin position="51"/>
        <end position="74"/>
    </location>
</feature>